<dbReference type="Proteomes" id="UP000604083">
    <property type="component" value="Unassembled WGS sequence"/>
</dbReference>
<feature type="domain" description="Cytochrome C Planctomycete-type" evidence="6">
    <location>
        <begin position="48"/>
        <end position="95"/>
    </location>
</feature>
<evidence type="ECO:0000259" key="3">
    <source>
        <dbReference type="Pfam" id="PF07626"/>
    </source>
</evidence>
<dbReference type="Pfam" id="PF07627">
    <property type="entry name" value="PSCyt3"/>
    <property type="match status" value="1"/>
</dbReference>
<feature type="domain" description="DUF1587" evidence="3">
    <location>
        <begin position="132"/>
        <end position="195"/>
    </location>
</feature>
<dbReference type="AlphaFoldDB" id="A0A934VLU3"/>
<evidence type="ECO:0000313" key="9">
    <source>
        <dbReference type="Proteomes" id="UP000604083"/>
    </source>
</evidence>
<dbReference type="InterPro" id="IPR011478">
    <property type="entry name" value="DUF1585"/>
</dbReference>
<gene>
    <name evidence="8" type="ORF">JIN78_05165</name>
</gene>
<evidence type="ECO:0000259" key="7">
    <source>
        <dbReference type="Pfam" id="PF07637"/>
    </source>
</evidence>
<dbReference type="Pfam" id="PF07631">
    <property type="entry name" value="PSD4"/>
    <property type="match status" value="1"/>
</dbReference>
<feature type="chain" id="PRO_5037152654" evidence="1">
    <location>
        <begin position="30"/>
        <end position="805"/>
    </location>
</feature>
<dbReference type="Pfam" id="PF07626">
    <property type="entry name" value="PSD3"/>
    <property type="match status" value="1"/>
</dbReference>
<evidence type="ECO:0000259" key="4">
    <source>
        <dbReference type="Pfam" id="PF07627"/>
    </source>
</evidence>
<feature type="domain" description="DUF1595" evidence="7">
    <location>
        <begin position="403"/>
        <end position="462"/>
    </location>
</feature>
<dbReference type="InterPro" id="IPR011429">
    <property type="entry name" value="Cyt_c_Planctomycete-type"/>
</dbReference>
<proteinExistence type="predicted"/>
<dbReference type="Pfam" id="PF07635">
    <property type="entry name" value="PSCyt1"/>
    <property type="match status" value="1"/>
</dbReference>
<protein>
    <submittedName>
        <fullName evidence="8">DUF1592 domain-containing protein</fullName>
    </submittedName>
</protein>
<keyword evidence="1" id="KW-0732">Signal</keyword>
<accession>A0A934VLU3</accession>
<dbReference type="EMBL" id="JAENIO010000009">
    <property type="protein sequence ID" value="MBK1833446.1"/>
    <property type="molecule type" value="Genomic_DNA"/>
</dbReference>
<feature type="signal peptide" evidence="1">
    <location>
        <begin position="1"/>
        <end position="29"/>
    </location>
</feature>
<comment type="caution">
    <text evidence="8">The sequence shown here is derived from an EMBL/GenBank/DDBJ whole genome shotgun (WGS) entry which is preliminary data.</text>
</comment>
<dbReference type="Pfam" id="PF07637">
    <property type="entry name" value="PSD5"/>
    <property type="match status" value="1"/>
</dbReference>
<keyword evidence="9" id="KW-1185">Reference proteome</keyword>
<name>A0A934VLU3_9BACT</name>
<dbReference type="InterPro" id="IPR013043">
    <property type="entry name" value="DUF1595"/>
</dbReference>
<organism evidence="8 9">
    <name type="scientific">Roseibacillus ishigakijimensis</name>
    <dbReference type="NCBI Taxonomy" id="454146"/>
    <lineage>
        <taxon>Bacteria</taxon>
        <taxon>Pseudomonadati</taxon>
        <taxon>Verrucomicrobiota</taxon>
        <taxon>Verrucomicrobiia</taxon>
        <taxon>Verrucomicrobiales</taxon>
        <taxon>Verrucomicrobiaceae</taxon>
        <taxon>Roseibacillus</taxon>
    </lineage>
</organism>
<dbReference type="Pfam" id="PF07624">
    <property type="entry name" value="PSD2"/>
    <property type="match status" value="1"/>
</dbReference>
<feature type="domain" description="DUF1588" evidence="4">
    <location>
        <begin position="615"/>
        <end position="710"/>
    </location>
</feature>
<evidence type="ECO:0000259" key="2">
    <source>
        <dbReference type="Pfam" id="PF07624"/>
    </source>
</evidence>
<evidence type="ECO:0000259" key="5">
    <source>
        <dbReference type="Pfam" id="PF07631"/>
    </source>
</evidence>
<evidence type="ECO:0000259" key="6">
    <source>
        <dbReference type="Pfam" id="PF07635"/>
    </source>
</evidence>
<evidence type="ECO:0000256" key="1">
    <source>
        <dbReference type="SAM" id="SignalP"/>
    </source>
</evidence>
<dbReference type="InterPro" id="IPR013039">
    <property type="entry name" value="DUF1588"/>
</dbReference>
<dbReference type="RefSeq" id="WP_377174225.1">
    <property type="nucleotide sequence ID" value="NZ_JBHUJA010000022.1"/>
</dbReference>
<sequence length="805" mass="90422">MMPCLLSSPLRKLLVPATLLMALASSLQAEETSPTPGETLDDLLFFYCYDCHDRSFQKGGLNLEETPFDLSDKSHFATWAHVFDRVQHGEMPPAGEDQPTSEEAQAFLAELGALLQKADRQKIEREGRVHGRRLTRVEYEHSLHDLLGIRIPMQDLLPADETGGDFETIAEAQQLSHHHLSQYLDAADQALEVALNRARWGVKRFFRRYHGPELTADAARTRSNYRGPQNIAGQVHAWARAMTFNGKMEATRVPEAGWYRIVVKNLHGLNPGPDGTVWGTLRIGAGKSSEPIHVVAGLIEATSEKQDYVLEAWMPEGHLLEIRPAEGTNKLLYRGPNYDRSKPYYAGRNLAKEGYAALVFDEVSLQRIYPAGKRGDLRRLLLPGLTFDEDNEPILSHPQADLNRLVTHFAEKAFRRPLSASEVAPYRELAWARFRETEDLFAALHEGYRAILCSPRFLTFVESPGPLDSHALASRLSYFLWSSIPDDHLRKLARENRLQDEKVLLGEVDRLLAHPKSERFIANFTDQWLELKNIDFTTPDPQRFRHFDPVVQHSFVAETQAFVRELFRANLSVRHFIRSDFAFLNTRLRTHYGLEEVPLEIGAGLQKVPLSQGLRSGLVTQGSILKVTADGSVTSPVIRGVWLGERILGRHIPPPPANVPAIEPDIRGATSIREQLEKHRADPGCAACHRKIDPPGFALESYDPTGQWRDFYGKPGQSAPVDPSGVTLHGRPFSDIQGWKEAFVQEPEILARAFSKNLLAYATGAEARFSDRPALEAILQKTKVSDYGLRSLLHAITTSEPFLSK</sequence>
<feature type="domain" description="DUF1592" evidence="5">
    <location>
        <begin position="467"/>
        <end position="594"/>
    </location>
</feature>
<evidence type="ECO:0000313" key="8">
    <source>
        <dbReference type="EMBL" id="MBK1833446.1"/>
    </source>
</evidence>
<dbReference type="InterPro" id="IPR013042">
    <property type="entry name" value="DUF1592"/>
</dbReference>
<feature type="domain" description="DUF1585" evidence="2">
    <location>
        <begin position="730"/>
        <end position="802"/>
    </location>
</feature>
<reference evidence="8" key="1">
    <citation type="submission" date="2021-01" db="EMBL/GenBank/DDBJ databases">
        <title>Modified the classification status of verrucomicrobia.</title>
        <authorList>
            <person name="Feng X."/>
        </authorList>
    </citation>
    <scope>NUCLEOTIDE SEQUENCE</scope>
    <source>
        <strain evidence="8">KCTC 12986</strain>
    </source>
</reference>
<dbReference type="InterPro" id="IPR013036">
    <property type="entry name" value="DUF1587"/>
</dbReference>